<reference evidence="2 3" key="1">
    <citation type="submission" date="2020-08" db="EMBL/GenBank/DDBJ databases">
        <authorList>
            <person name="Liu C."/>
            <person name="Sun Q."/>
        </authorList>
    </citation>
    <scope>NUCLEOTIDE SEQUENCE [LARGE SCALE GENOMIC DNA]</scope>
    <source>
        <strain evidence="2 3">NSJ-4</strain>
    </source>
</reference>
<protein>
    <submittedName>
        <fullName evidence="2">Uncharacterized protein</fullName>
    </submittedName>
</protein>
<dbReference type="EMBL" id="CP060632">
    <property type="protein sequence ID" value="QNL99162.1"/>
    <property type="molecule type" value="Genomic_DNA"/>
</dbReference>
<dbReference type="KEGG" id="wcp:H9Q76_10535"/>
<evidence type="ECO:0000256" key="1">
    <source>
        <dbReference type="SAM" id="Coils"/>
    </source>
</evidence>
<accession>A0A7G9FKT1</accession>
<sequence length="262" mass="30828">MEAVYRWKGDKRILLYEEGNQILAQVIGTGRTVQWGSLCRDYHSCGVSLFWEDEIYVAYVNTENVLMWDKLFAEGRLVLVKGDDWGSISTVRIAPVAGERTQLYVWYRMADPGNGTDSLYVINPLGERKVQRLVYGTERIERYEILQHGEVSYLLYKLATEAKPRIYAVDVSRLGDISLSEYILCKEQTMQELEKRCKENDKNYNEAIRKTQEDYESRLKSTVKNMEQRYKQQYDELAKLTQGMQEEGRKWRELYYKSVTKD</sequence>
<proteinExistence type="predicted"/>
<name>A0A7G9FKT1_9FIRM</name>
<dbReference type="RefSeq" id="WP_021985315.1">
    <property type="nucleotide sequence ID" value="NZ_CP060632.1"/>
</dbReference>
<keyword evidence="3" id="KW-1185">Reference proteome</keyword>
<dbReference type="AlphaFoldDB" id="A0A7G9FKT1"/>
<keyword evidence="1" id="KW-0175">Coiled coil</keyword>
<gene>
    <name evidence="2" type="ORF">H9Q76_10535</name>
</gene>
<evidence type="ECO:0000313" key="3">
    <source>
        <dbReference type="Proteomes" id="UP000515819"/>
    </source>
</evidence>
<organism evidence="2 3">
    <name type="scientific">Wujia chipingensis</name>
    <dbReference type="NCBI Taxonomy" id="2763670"/>
    <lineage>
        <taxon>Bacteria</taxon>
        <taxon>Bacillati</taxon>
        <taxon>Bacillota</taxon>
        <taxon>Clostridia</taxon>
        <taxon>Lachnospirales</taxon>
        <taxon>Lachnospiraceae</taxon>
        <taxon>Wujia</taxon>
    </lineage>
</organism>
<dbReference type="Proteomes" id="UP000515819">
    <property type="component" value="Chromosome"/>
</dbReference>
<feature type="coiled-coil region" evidence="1">
    <location>
        <begin position="183"/>
        <end position="243"/>
    </location>
</feature>
<evidence type="ECO:0000313" key="2">
    <source>
        <dbReference type="EMBL" id="QNL99162.1"/>
    </source>
</evidence>